<dbReference type="InterPro" id="IPR000157">
    <property type="entry name" value="TIR_dom"/>
</dbReference>
<dbReference type="AlphaFoldDB" id="A0A2T1K6T9"/>
<dbReference type="SUPFAM" id="SSF52980">
    <property type="entry name" value="Restriction endonuclease-like"/>
    <property type="match status" value="1"/>
</dbReference>
<proteinExistence type="predicted"/>
<dbReference type="PROSITE" id="PS50104">
    <property type="entry name" value="TIR"/>
    <property type="match status" value="1"/>
</dbReference>
<evidence type="ECO:0000259" key="1">
    <source>
        <dbReference type="PROSITE" id="PS50104"/>
    </source>
</evidence>
<dbReference type="GO" id="GO:0007165">
    <property type="term" value="P:signal transduction"/>
    <property type="evidence" value="ECO:0007669"/>
    <property type="project" value="InterPro"/>
</dbReference>
<dbReference type="Pfam" id="PF04471">
    <property type="entry name" value="Mrr_cat"/>
    <property type="match status" value="1"/>
</dbReference>
<dbReference type="RefSeq" id="WP_106763730.1">
    <property type="nucleotide sequence ID" value="NZ_PXNP01000097.1"/>
</dbReference>
<gene>
    <name evidence="2" type="ORF">C7H09_14075</name>
</gene>
<reference evidence="2 3" key="1">
    <citation type="submission" date="2018-03" db="EMBL/GenBank/DDBJ databases">
        <title>Marinobacter brunus sp. nov., a marine bacterium of Gamma-proteobacteria isolated from the surface seawater of the South China Sea.</title>
        <authorList>
            <person name="Cheng H."/>
            <person name="Wu Y.-H."/>
            <person name="Xamxidin M."/>
            <person name="Xu X.-W."/>
        </authorList>
    </citation>
    <scope>NUCLEOTIDE SEQUENCE [LARGE SCALE GENOMIC DNA]</scope>
    <source>
        <strain evidence="2 3">NH169-3</strain>
    </source>
</reference>
<dbReference type="SMART" id="SM00255">
    <property type="entry name" value="TIR"/>
    <property type="match status" value="1"/>
</dbReference>
<dbReference type="Proteomes" id="UP000239866">
    <property type="component" value="Unassembled WGS sequence"/>
</dbReference>
<dbReference type="SUPFAM" id="SSF52200">
    <property type="entry name" value="Toll/Interleukin receptor TIR domain"/>
    <property type="match status" value="1"/>
</dbReference>
<protein>
    <recommendedName>
        <fullName evidence="1">TIR domain-containing protein</fullName>
    </recommendedName>
</protein>
<dbReference type="GO" id="GO:0009307">
    <property type="term" value="P:DNA restriction-modification system"/>
    <property type="evidence" value="ECO:0007669"/>
    <property type="project" value="InterPro"/>
</dbReference>
<dbReference type="InterPro" id="IPR007560">
    <property type="entry name" value="Restrct_endonuc_IV_Mrr"/>
</dbReference>
<sequence>MNRIFISSTYSEREFADNLAERLRGHGLNPVYDVFEAELAEEWLHHVLYNVESSDVVLLLMPEHDYESKWIHREINKNIRYKLKSRNILVIPVYLGRRKFLPSLSDQVSFFIENQSYSSSTKEYSEKSIEKLVTYLSNLPKVNFELLDPMDFELLIVELLKKLRFFDIENQHIGRDMGFDISAKTKTRNPFGGVSYIYWAIEIKYNKNSRADISSLKKLSYYLEDRSLDVNGVLITNGQLTSTAREWLEFNEKEKRTSITVVDGVKLKQLILKYPQLVERFFGGRGDQ</sequence>
<dbReference type="EMBL" id="PXNP01000097">
    <property type="protein sequence ID" value="PSF05775.1"/>
    <property type="molecule type" value="Genomic_DNA"/>
</dbReference>
<feature type="domain" description="TIR" evidence="1">
    <location>
        <begin position="1"/>
        <end position="133"/>
    </location>
</feature>
<dbReference type="GO" id="GO:0003677">
    <property type="term" value="F:DNA binding"/>
    <property type="evidence" value="ECO:0007669"/>
    <property type="project" value="InterPro"/>
</dbReference>
<organism evidence="2 3">
    <name type="scientific">Marinobacter fuscus</name>
    <dbReference type="NCBI Taxonomy" id="2109942"/>
    <lineage>
        <taxon>Bacteria</taxon>
        <taxon>Pseudomonadati</taxon>
        <taxon>Pseudomonadota</taxon>
        <taxon>Gammaproteobacteria</taxon>
        <taxon>Pseudomonadales</taxon>
        <taxon>Marinobacteraceae</taxon>
        <taxon>Marinobacter</taxon>
    </lineage>
</organism>
<dbReference type="Gene3D" id="3.40.50.10140">
    <property type="entry name" value="Toll/interleukin-1 receptor homology (TIR) domain"/>
    <property type="match status" value="1"/>
</dbReference>
<evidence type="ECO:0000313" key="3">
    <source>
        <dbReference type="Proteomes" id="UP000239866"/>
    </source>
</evidence>
<dbReference type="InterPro" id="IPR011335">
    <property type="entry name" value="Restrct_endonuc-II-like"/>
</dbReference>
<keyword evidence="3" id="KW-1185">Reference proteome</keyword>
<dbReference type="InterPro" id="IPR035897">
    <property type="entry name" value="Toll_tir_struct_dom_sf"/>
</dbReference>
<evidence type="ECO:0000313" key="2">
    <source>
        <dbReference type="EMBL" id="PSF05775.1"/>
    </source>
</evidence>
<name>A0A2T1K6T9_9GAMM</name>
<dbReference type="GO" id="GO:0004519">
    <property type="term" value="F:endonuclease activity"/>
    <property type="evidence" value="ECO:0007669"/>
    <property type="project" value="InterPro"/>
</dbReference>
<accession>A0A2T1K6T9</accession>
<dbReference type="OrthoDB" id="2364392at2"/>
<comment type="caution">
    <text evidence="2">The sequence shown here is derived from an EMBL/GenBank/DDBJ whole genome shotgun (WGS) entry which is preliminary data.</text>
</comment>
<dbReference type="Pfam" id="PF13676">
    <property type="entry name" value="TIR_2"/>
    <property type="match status" value="1"/>
</dbReference>